<dbReference type="Proteomes" id="UP000007360">
    <property type="component" value="Unassembled WGS sequence"/>
</dbReference>
<gene>
    <name evidence="1" type="ORF">A994_07836</name>
</gene>
<dbReference type="EMBL" id="AMPO01000006">
    <property type="protein sequence ID" value="EKF85626.1"/>
    <property type="molecule type" value="Genomic_DNA"/>
</dbReference>
<dbReference type="OrthoDB" id="69522at2157"/>
<proteinExistence type="predicted"/>
<dbReference type="AlphaFoldDB" id="K2QC98"/>
<accession>K2QC98</accession>
<keyword evidence="2" id="KW-1185">Reference proteome</keyword>
<reference evidence="1 2" key="1">
    <citation type="journal article" date="2012" name="J. Bacteriol.">
        <title>Draft genome sequence of Methanobacterium formicicum DSM 3637, an archaebacterium isolated from the methane producer amoeba Pelomyxa palustris.</title>
        <authorList>
            <person name="Gutierrez G."/>
        </authorList>
    </citation>
    <scope>NUCLEOTIDE SEQUENCE [LARGE SCALE GENOMIC DNA]</scope>
    <source>
        <strain evidence="2">DSM 3637 / PP1</strain>
    </source>
</reference>
<dbReference type="PATRIC" id="fig|1204725.3.peg.1572"/>
<organism evidence="1 2">
    <name type="scientific">Methanobacterium formicicum (strain DSM 3637 / PP1)</name>
    <dbReference type="NCBI Taxonomy" id="1204725"/>
    <lineage>
        <taxon>Archaea</taxon>
        <taxon>Methanobacteriati</taxon>
        <taxon>Methanobacteriota</taxon>
        <taxon>Methanomada group</taxon>
        <taxon>Methanobacteria</taxon>
        <taxon>Methanobacteriales</taxon>
        <taxon>Methanobacteriaceae</taxon>
        <taxon>Methanobacterium</taxon>
    </lineage>
</organism>
<name>K2QC98_METFP</name>
<evidence type="ECO:0000313" key="1">
    <source>
        <dbReference type="EMBL" id="EKF85626.1"/>
    </source>
</evidence>
<dbReference type="RefSeq" id="WP_004030908.1">
    <property type="nucleotide sequence ID" value="NZ_AMPO01000006.1"/>
</dbReference>
<evidence type="ECO:0000313" key="2">
    <source>
        <dbReference type="Proteomes" id="UP000007360"/>
    </source>
</evidence>
<sequence length="91" mass="10788">MRNKSIEKITVMKELERMEKKLDDGANMVWTNFPYSVSNLAVIRSSLKELELCNENFRISFDENDIFIEKDKFFIAKEEDLKFNKNTESPC</sequence>
<protein>
    <submittedName>
        <fullName evidence="1">Uncharacterized protein</fullName>
    </submittedName>
</protein>
<comment type="caution">
    <text evidence="1">The sequence shown here is derived from an EMBL/GenBank/DDBJ whole genome shotgun (WGS) entry which is preliminary data.</text>
</comment>